<dbReference type="AlphaFoldDB" id="A0AAV0ZDP0"/>
<protein>
    <recommendedName>
        <fullName evidence="5">Secreted protein</fullName>
    </recommendedName>
</protein>
<feature type="region of interest" description="Disordered" evidence="1">
    <location>
        <begin position="123"/>
        <end position="145"/>
    </location>
</feature>
<proteinExistence type="predicted"/>
<evidence type="ECO:0000313" key="4">
    <source>
        <dbReference type="Proteomes" id="UP001157006"/>
    </source>
</evidence>
<organism evidence="3 4">
    <name type="scientific">Vicia faba</name>
    <name type="common">Broad bean</name>
    <name type="synonym">Faba vulgaris</name>
    <dbReference type="NCBI Taxonomy" id="3906"/>
    <lineage>
        <taxon>Eukaryota</taxon>
        <taxon>Viridiplantae</taxon>
        <taxon>Streptophyta</taxon>
        <taxon>Embryophyta</taxon>
        <taxon>Tracheophyta</taxon>
        <taxon>Spermatophyta</taxon>
        <taxon>Magnoliopsida</taxon>
        <taxon>eudicotyledons</taxon>
        <taxon>Gunneridae</taxon>
        <taxon>Pentapetalae</taxon>
        <taxon>rosids</taxon>
        <taxon>fabids</taxon>
        <taxon>Fabales</taxon>
        <taxon>Fabaceae</taxon>
        <taxon>Papilionoideae</taxon>
        <taxon>50 kb inversion clade</taxon>
        <taxon>NPAAA clade</taxon>
        <taxon>Hologalegina</taxon>
        <taxon>IRL clade</taxon>
        <taxon>Fabeae</taxon>
        <taxon>Vicia</taxon>
    </lineage>
</organism>
<feature type="signal peptide" evidence="2">
    <location>
        <begin position="1"/>
        <end position="21"/>
    </location>
</feature>
<keyword evidence="4" id="KW-1185">Reference proteome</keyword>
<accession>A0AAV0ZDP0</accession>
<sequence length="188" mass="21016">MSGRVVLAGLCFPSCARSGCASRVGWPSYARPGCAGRVGWWNYYWMYGLPLYNYQQPKQDQSNIGFGVSLKEALISHFCFPQDLIIIIIVPPGSRSAAVHILYATNNIFHLRVSTLQCKSSATSPKPGIGESHRAGEAAKNHSEWRGRTRLQVESQSFGFFFKLAMELPMIQTPEPDRIHPMQIRSII</sequence>
<evidence type="ECO:0000313" key="3">
    <source>
        <dbReference type="EMBL" id="CAI8594510.1"/>
    </source>
</evidence>
<dbReference type="EMBL" id="OX451735">
    <property type="protein sequence ID" value="CAI8594510.1"/>
    <property type="molecule type" value="Genomic_DNA"/>
</dbReference>
<gene>
    <name evidence="3" type="ORF">VFH_I145160</name>
</gene>
<reference evidence="3 4" key="1">
    <citation type="submission" date="2023-01" db="EMBL/GenBank/DDBJ databases">
        <authorList>
            <person name="Kreplak J."/>
        </authorList>
    </citation>
    <scope>NUCLEOTIDE SEQUENCE [LARGE SCALE GENOMIC DNA]</scope>
</reference>
<name>A0AAV0ZDP0_VICFA</name>
<evidence type="ECO:0000256" key="2">
    <source>
        <dbReference type="SAM" id="SignalP"/>
    </source>
</evidence>
<evidence type="ECO:0000256" key="1">
    <source>
        <dbReference type="SAM" id="MobiDB-lite"/>
    </source>
</evidence>
<feature type="compositionally biased region" description="Basic and acidic residues" evidence="1">
    <location>
        <begin position="131"/>
        <end position="145"/>
    </location>
</feature>
<feature type="chain" id="PRO_5043908971" description="Secreted protein" evidence="2">
    <location>
        <begin position="22"/>
        <end position="188"/>
    </location>
</feature>
<dbReference type="Proteomes" id="UP001157006">
    <property type="component" value="Chromosome 1S"/>
</dbReference>
<evidence type="ECO:0008006" key="5">
    <source>
        <dbReference type="Google" id="ProtNLM"/>
    </source>
</evidence>
<keyword evidence="2" id="KW-0732">Signal</keyword>